<feature type="region of interest" description="Disordered" evidence="7">
    <location>
        <begin position="168"/>
        <end position="308"/>
    </location>
</feature>
<feature type="compositionally biased region" description="Basic residues" evidence="7">
    <location>
        <begin position="249"/>
        <end position="261"/>
    </location>
</feature>
<dbReference type="GO" id="GO:0005654">
    <property type="term" value="C:nucleoplasm"/>
    <property type="evidence" value="ECO:0007669"/>
    <property type="project" value="UniProtKB-ARBA"/>
</dbReference>
<feature type="coiled-coil region" evidence="6">
    <location>
        <begin position="518"/>
        <end position="546"/>
    </location>
</feature>
<dbReference type="Pfam" id="PF08598">
    <property type="entry name" value="Sds3"/>
    <property type="match status" value="1"/>
</dbReference>
<feature type="compositionally biased region" description="Low complexity" evidence="7">
    <location>
        <begin position="1"/>
        <end position="21"/>
    </location>
</feature>
<keyword evidence="4" id="KW-0804">Transcription</keyword>
<keyword evidence="2" id="KW-0678">Repressor</keyword>
<feature type="region of interest" description="Disordered" evidence="7">
    <location>
        <begin position="559"/>
        <end position="597"/>
    </location>
</feature>
<evidence type="ECO:0000256" key="5">
    <source>
        <dbReference type="ARBA" id="ARBA00023242"/>
    </source>
</evidence>
<gene>
    <name evidence="8" type="ORF">SYNPS1DRAFT_27274</name>
</gene>
<keyword evidence="9" id="KW-1185">Reference proteome</keyword>
<evidence type="ECO:0008006" key="10">
    <source>
        <dbReference type="Google" id="ProtNLM"/>
    </source>
</evidence>
<dbReference type="GO" id="GO:0010468">
    <property type="term" value="P:regulation of gene expression"/>
    <property type="evidence" value="ECO:0007669"/>
    <property type="project" value="UniProtKB-ARBA"/>
</dbReference>
<evidence type="ECO:0000256" key="1">
    <source>
        <dbReference type="ARBA" id="ARBA00004123"/>
    </source>
</evidence>
<dbReference type="InterPro" id="IPR013907">
    <property type="entry name" value="Sds3"/>
</dbReference>
<evidence type="ECO:0000313" key="9">
    <source>
        <dbReference type="Proteomes" id="UP000278143"/>
    </source>
</evidence>
<evidence type="ECO:0000256" key="3">
    <source>
        <dbReference type="ARBA" id="ARBA00023015"/>
    </source>
</evidence>
<feature type="compositionally biased region" description="Basic residues" evidence="7">
    <location>
        <begin position="347"/>
        <end position="358"/>
    </location>
</feature>
<dbReference type="PANTHER" id="PTHR21964">
    <property type="entry name" value="BREAST CANCER METASTASIS-SUPPRESSOR 1"/>
    <property type="match status" value="1"/>
</dbReference>
<accession>A0A4P9Z4R4</accession>
<evidence type="ECO:0000256" key="2">
    <source>
        <dbReference type="ARBA" id="ARBA00022491"/>
    </source>
</evidence>
<proteinExistence type="predicted"/>
<feature type="compositionally biased region" description="Basic residues" evidence="7">
    <location>
        <begin position="103"/>
        <end position="121"/>
    </location>
</feature>
<dbReference type="AlphaFoldDB" id="A0A4P9Z4R4"/>
<feature type="region of interest" description="Disordered" evidence="7">
    <location>
        <begin position="1"/>
        <end position="143"/>
    </location>
</feature>
<feature type="region of interest" description="Disordered" evidence="7">
    <location>
        <begin position="323"/>
        <end position="403"/>
    </location>
</feature>
<dbReference type="SMART" id="SM01401">
    <property type="entry name" value="Sds3"/>
    <property type="match status" value="1"/>
</dbReference>
<evidence type="ECO:0000256" key="4">
    <source>
        <dbReference type="ARBA" id="ARBA00023163"/>
    </source>
</evidence>
<dbReference type="EMBL" id="KZ989278">
    <property type="protein sequence ID" value="RKP27062.1"/>
    <property type="molecule type" value="Genomic_DNA"/>
</dbReference>
<feature type="compositionally biased region" description="Basic residues" evidence="7">
    <location>
        <begin position="562"/>
        <end position="572"/>
    </location>
</feature>
<organism evidence="8 9">
    <name type="scientific">Syncephalis pseudoplumigaleata</name>
    <dbReference type="NCBI Taxonomy" id="1712513"/>
    <lineage>
        <taxon>Eukaryota</taxon>
        <taxon>Fungi</taxon>
        <taxon>Fungi incertae sedis</taxon>
        <taxon>Zoopagomycota</taxon>
        <taxon>Zoopagomycotina</taxon>
        <taxon>Zoopagomycetes</taxon>
        <taxon>Zoopagales</taxon>
        <taxon>Piptocephalidaceae</taxon>
        <taxon>Syncephalis</taxon>
    </lineage>
</organism>
<protein>
    <recommendedName>
        <fullName evidence="10">Sds3-like-domain-containing protein</fullName>
    </recommendedName>
</protein>
<keyword evidence="5" id="KW-0539">Nucleus</keyword>
<evidence type="ECO:0000256" key="6">
    <source>
        <dbReference type="SAM" id="Coils"/>
    </source>
</evidence>
<evidence type="ECO:0000256" key="7">
    <source>
        <dbReference type="SAM" id="MobiDB-lite"/>
    </source>
</evidence>
<sequence>MAAATPAANAPTAPSAAASSNVAYTATSPSSMAHASHPHQPPHNQHHGHPSHHTAATPAQPTATGTSYPAANGGSSSTTAGGGAGYPSAIPPSHAADNMPMHSHAHSRSHSISHGYPHHPHPPSGGSGPSTGGTTQSSSGALAQSPLQERWYNPAGYGSYGYPHTHMVPPNAPPVPGHASSSSLREDGYAYDMGGGASVPPNRLEPPVRAHRTSNAGAVPPPPPPHNLPQESAIGAQGSTDPYQASQPHYHHHHHHHHHHMAPSQQQQHHHHHHQHQHQHHAQSSQPPPPPPPPSATAMPHAAQHTGHALHASGGMAMMEHAHHHHPHHHAAAAAQPPPPPPLQQTQHRHHHHHHHHPSSQPVSQPPQRRPSMVGEMVRGPVDVMDGISDDESGRAENKRDRRRRMIHENLTRIYTTFMENKEQIYHEKSMQYKTELRKLLDGTHDEFQEKLSELARQRDESIECAELLRDYQLQTAEQLYAIESEQAENEYQAGVGLSRWHALPRCLSCRALQQKDLDELRDRLLQDLEERRRKLREEKDAMDVNVDLPYDAYGMSSTRAHNTRALRKKGQTRGATTEQKTKRGPRPQLTPLNFGATASDVEDDLLAIQRGIGSKKAKARRA</sequence>
<keyword evidence="3" id="KW-0805">Transcription regulation</keyword>
<comment type="subcellular location">
    <subcellularLocation>
        <location evidence="1">Nucleus</location>
    </subcellularLocation>
</comment>
<dbReference type="OrthoDB" id="70376at2759"/>
<evidence type="ECO:0000313" key="8">
    <source>
        <dbReference type="EMBL" id="RKP27062.1"/>
    </source>
</evidence>
<dbReference type="Proteomes" id="UP000278143">
    <property type="component" value="Unassembled WGS sequence"/>
</dbReference>
<reference evidence="9" key="1">
    <citation type="journal article" date="2018" name="Nat. Microbiol.">
        <title>Leveraging single-cell genomics to expand the fungal tree of life.</title>
        <authorList>
            <person name="Ahrendt S.R."/>
            <person name="Quandt C.A."/>
            <person name="Ciobanu D."/>
            <person name="Clum A."/>
            <person name="Salamov A."/>
            <person name="Andreopoulos B."/>
            <person name="Cheng J.F."/>
            <person name="Woyke T."/>
            <person name="Pelin A."/>
            <person name="Henrissat B."/>
            <person name="Reynolds N.K."/>
            <person name="Benny G.L."/>
            <person name="Smith M.E."/>
            <person name="James T.Y."/>
            <person name="Grigoriev I.V."/>
        </authorList>
    </citation>
    <scope>NUCLEOTIDE SEQUENCE [LARGE SCALE GENOMIC DNA]</scope>
    <source>
        <strain evidence="9">Benny S71-1</strain>
    </source>
</reference>
<feature type="compositionally biased region" description="Low complexity" evidence="7">
    <location>
        <begin position="53"/>
        <end position="79"/>
    </location>
</feature>
<feature type="compositionally biased region" description="Basic residues" evidence="7">
    <location>
        <begin position="268"/>
        <end position="281"/>
    </location>
</feature>
<feature type="compositionally biased region" description="Pro residues" evidence="7">
    <location>
        <begin position="286"/>
        <end position="295"/>
    </location>
</feature>
<keyword evidence="6" id="KW-0175">Coiled coil</keyword>
<name>A0A4P9Z4R4_9FUNG</name>